<dbReference type="Proteomes" id="UP001254564">
    <property type="component" value="Unassembled WGS sequence"/>
</dbReference>
<comment type="similarity">
    <text evidence="1">Belongs to the type-I restriction system S methylase family.</text>
</comment>
<keyword evidence="6" id="KW-1185">Reference proteome</keyword>
<sequence length="582" mass="65486">MSSQELITEHLDLWTGAVTKKSSSGRGTNGKVELTGVKKLRELILELAVRGKLVEQNSTDEPASMLLEKIADEKAQLAKEGKIKKSKMLPEVDEEEKPFDLPDGWQWARMEAISEYIQRGKGPKYADSGKVRVVSQKCIQWSRFDLKSARFVDDNSLSGYQDERYIRENDILWNSTGTGTVGRAIVVKRQQCSIVADSHVTIIRPLVSEPRHILNYILSPSVQQRIEPDHENSLVSGTTKQVELNSTSVKMLAVPLPPLNEQHRIVQKVDELMALCDRLEQQTSDQLEAHETLVDTLLGTLTQSENTTELADNWARIKDHFDTLFTTEQSIGKLKQTILQLAVMGRLVEQDAGDEPAYELLKRIAEEKVRLVAVRKLKKQKPLAEIVEEEKPFELPSGWHWARFGDVCSIKGELVRPENFPDLRQVAPDCIEKGTGLITENRTVKESGVKGPNSRFFAGQIVYSKIRPSLSKAALVDFDGLCSADMYPIDAFIDARFLLTEILSEVFLQQVRIAENRIKMPKLNQESLTGFVLPIPPLAEQHRIVQKVDELMALCDQLQERLNQASDTRYQLAGAVVEGALN</sequence>
<evidence type="ECO:0000256" key="2">
    <source>
        <dbReference type="ARBA" id="ARBA00022747"/>
    </source>
</evidence>
<dbReference type="Gene3D" id="3.90.220.20">
    <property type="entry name" value="DNA methylase specificity domains"/>
    <property type="match status" value="2"/>
</dbReference>
<dbReference type="Pfam" id="PF01420">
    <property type="entry name" value="Methylase_S"/>
    <property type="match status" value="2"/>
</dbReference>
<keyword evidence="5" id="KW-0378">Hydrolase</keyword>
<evidence type="ECO:0000259" key="4">
    <source>
        <dbReference type="Pfam" id="PF01420"/>
    </source>
</evidence>
<keyword evidence="3" id="KW-0238">DNA-binding</keyword>
<dbReference type="InterPro" id="IPR000055">
    <property type="entry name" value="Restrct_endonuc_typeI_TRD"/>
</dbReference>
<keyword evidence="2" id="KW-0680">Restriction system</keyword>
<dbReference type="SUPFAM" id="SSF116734">
    <property type="entry name" value="DNA methylase specificity domain"/>
    <property type="match status" value="2"/>
</dbReference>
<gene>
    <name evidence="5" type="ORF">QC823_11595</name>
</gene>
<dbReference type="InterPro" id="IPR051212">
    <property type="entry name" value="Type-I_RE_S_subunit"/>
</dbReference>
<comment type="caution">
    <text evidence="5">The sequence shown here is derived from an EMBL/GenBank/DDBJ whole genome shotgun (WGS) entry which is preliminary data.</text>
</comment>
<protein>
    <submittedName>
        <fullName evidence="5">Restriction endonuclease subunit S</fullName>
        <ecNumber evidence="5">3.1.21.-</ecNumber>
    </submittedName>
</protein>
<dbReference type="InterPro" id="IPR044946">
    <property type="entry name" value="Restrct_endonuc_typeI_TRD_sf"/>
</dbReference>
<evidence type="ECO:0000256" key="1">
    <source>
        <dbReference type="ARBA" id="ARBA00010923"/>
    </source>
</evidence>
<dbReference type="GO" id="GO:0016787">
    <property type="term" value="F:hydrolase activity"/>
    <property type="evidence" value="ECO:0007669"/>
    <property type="project" value="UniProtKB-KW"/>
</dbReference>
<feature type="domain" description="Type I restriction modification DNA specificity" evidence="4">
    <location>
        <begin position="154"/>
        <end position="288"/>
    </location>
</feature>
<keyword evidence="5" id="KW-0540">Nuclease</keyword>
<dbReference type="GO" id="GO:0004519">
    <property type="term" value="F:endonuclease activity"/>
    <property type="evidence" value="ECO:0007669"/>
    <property type="project" value="UniProtKB-KW"/>
</dbReference>
<keyword evidence="5" id="KW-0255">Endonuclease</keyword>
<reference evidence="5 6" key="1">
    <citation type="submission" date="2023-04" db="EMBL/GenBank/DDBJ databases">
        <title>A long-awaited taxogenomic arrangement of the family Halomonadaceae.</title>
        <authorList>
            <person name="De La Haba R."/>
            <person name="Chuvochina M."/>
            <person name="Wittouck S."/>
            <person name="Arahal D.R."/>
            <person name="Sanchez-Porro C."/>
            <person name="Hugenholtz P."/>
            <person name="Ventosa A."/>
        </authorList>
    </citation>
    <scope>NUCLEOTIDE SEQUENCE [LARGE SCALE GENOMIC DNA]</scope>
    <source>
        <strain evidence="5 6">DSM 21020</strain>
    </source>
</reference>
<dbReference type="EMBL" id="JARWAN010000019">
    <property type="protein sequence ID" value="MDR5899628.1"/>
    <property type="molecule type" value="Genomic_DNA"/>
</dbReference>
<proteinExistence type="inferred from homology"/>
<evidence type="ECO:0000313" key="5">
    <source>
        <dbReference type="EMBL" id="MDR5899628.1"/>
    </source>
</evidence>
<evidence type="ECO:0000313" key="6">
    <source>
        <dbReference type="Proteomes" id="UP001254564"/>
    </source>
</evidence>
<name>A0ABU1H5Q2_9GAMM</name>
<accession>A0ABU1H5Q2</accession>
<dbReference type="PANTHER" id="PTHR43140">
    <property type="entry name" value="TYPE-1 RESTRICTION ENZYME ECOKI SPECIFICITY PROTEIN"/>
    <property type="match status" value="1"/>
</dbReference>
<dbReference type="PANTHER" id="PTHR43140:SF1">
    <property type="entry name" value="TYPE I RESTRICTION ENZYME ECOKI SPECIFICITY SUBUNIT"/>
    <property type="match status" value="1"/>
</dbReference>
<dbReference type="EC" id="3.1.21.-" evidence="5"/>
<evidence type="ECO:0000256" key="3">
    <source>
        <dbReference type="ARBA" id="ARBA00023125"/>
    </source>
</evidence>
<organism evidence="5 6">
    <name type="scientific">Vreelandella vilamensis</name>
    <dbReference type="NCBI Taxonomy" id="531309"/>
    <lineage>
        <taxon>Bacteria</taxon>
        <taxon>Pseudomonadati</taxon>
        <taxon>Pseudomonadota</taxon>
        <taxon>Gammaproteobacteria</taxon>
        <taxon>Oceanospirillales</taxon>
        <taxon>Halomonadaceae</taxon>
        <taxon>Vreelandella</taxon>
    </lineage>
</organism>
<feature type="domain" description="Type I restriction modification DNA specificity" evidence="4">
    <location>
        <begin position="396"/>
        <end position="564"/>
    </location>
</feature>
<dbReference type="RefSeq" id="WP_309656511.1">
    <property type="nucleotide sequence ID" value="NZ_JARWAN010000019.1"/>
</dbReference>